<dbReference type="Gene3D" id="2.60.40.3210">
    <property type="entry name" value="Zona pellucida, ZP-N domain"/>
    <property type="match status" value="1"/>
</dbReference>
<dbReference type="AlphaFoldDB" id="A0A6A5FMT2"/>
<dbReference type="PROSITE" id="PS51034">
    <property type="entry name" value="ZP_2"/>
    <property type="match status" value="1"/>
</dbReference>
<dbReference type="InterPro" id="IPR055356">
    <property type="entry name" value="ZP-N"/>
</dbReference>
<keyword evidence="2" id="KW-0732">Signal</keyword>
<reference evidence="4 5" key="1">
    <citation type="submission" date="2019-06" db="EMBL/GenBank/DDBJ databases">
        <title>A chromosome-scale genome assembly of the European perch, Perca fluviatilis.</title>
        <authorList>
            <person name="Roques C."/>
            <person name="Zahm M."/>
            <person name="Cabau C."/>
            <person name="Klopp C."/>
            <person name="Bouchez O."/>
            <person name="Donnadieu C."/>
            <person name="Kuhl H."/>
            <person name="Gislard M."/>
            <person name="Guendouz S."/>
            <person name="Journot L."/>
            <person name="Haffray P."/>
            <person name="Bestin A."/>
            <person name="Morvezen R."/>
            <person name="Feron R."/>
            <person name="Wen M."/>
            <person name="Jouanno E."/>
            <person name="Herpin A."/>
            <person name="Schartl M."/>
            <person name="Postlethwait J."/>
            <person name="Schaerlinger B."/>
            <person name="Chardard D."/>
            <person name="Lecocq T."/>
            <person name="Poncet C."/>
            <person name="Jaffrelo L."/>
            <person name="Lampietro C."/>
            <person name="Guiguen Y."/>
        </authorList>
    </citation>
    <scope>NUCLEOTIDE SEQUENCE [LARGE SCALE GENOMIC DNA]</scope>
    <source>
        <tissue evidence="4">Blood</tissue>
    </source>
</reference>
<dbReference type="Proteomes" id="UP000465112">
    <property type="component" value="Chromosome 3"/>
</dbReference>
<feature type="signal peptide" evidence="2">
    <location>
        <begin position="1"/>
        <end position="20"/>
    </location>
</feature>
<accession>A0A6A5FMT2</accession>
<evidence type="ECO:0000259" key="3">
    <source>
        <dbReference type="PROSITE" id="PS51034"/>
    </source>
</evidence>
<name>A0A6A5FMT2_PERFL</name>
<sequence length="868" mass="91601">MASLTVLLLHLLLMLSSASAWYYSYYGGSLTFTPKAQYSDGTYKVELHNKQTTIYCNLNYYSCSSGDCGTQTETTSTAFYSNSLGFYWCQYDAVNKINLNSNLPFEIRYPTNVIPYIGLGVWASNFRNSMGNWIMTAHVDLGTRSDTGESNRSPIIDMLPVLRVTRNCPRSFNMAVFDPDGDKVRCRVPTNSNTNECGLCGLTAGFSLDQNSCSLKYINSNQYGNHPIELVVEDFPNKPITLSYSDGSYTTKHPLSVLRLKRAATRATLTTAAPTTVAPTAASTTAAPTTVAPTAAPTTAAPTDATTTAAPTTAAPTAATTTAAPTTAAPTAATTTAAPTTVAPTDATTTAAPTTAAPTDATTTAAPTTVAPTDAPTTVAPTTAAPTTVAPTTVAPTDAPTTVAPTTAAPTTVAPTTVAPTDAPTTAAPTTVAPTDDPTTAAPTTAAPTAAPTTAAPTTVAPTDAPTTAAPTAVPTTAAPTTVAPTDAPTTAAPTTVAQQTAPTTAAPTTVAPTDAPTTAAPTTVAPTDAPTTAAPTTVAPTAAPTTVAPTTVSTTTATPTTVSTTTVAPTTAAPTTTQPYRTTIAPLSKLPLQFTVYVDYHNAPSCLDGDYFPVFSSPTPRNGVNLPAYVNRTLEIKVKSEAQYTTIYDLIVTGPKGISKQKISTEEFIINWTPTENELNDHFPICFISEARDMYYQVFQSEPRCVIVDVGSDETTVTCNETTITVEVEKSYLIRHNEGKLHLNDFSEASCDLTTRSNTTHLVAVMTLNTCGTTVEEDENNIIFKNMITSGDPTEIISRKNDVEIVFSCAYPKRTNLTLGFTHKNPYVFTEKGFGAFTFQFEFFQSQRFRKQIESSTLTQWRCTSNR</sequence>
<organism evidence="4 5">
    <name type="scientific">Perca fluviatilis</name>
    <name type="common">European perch</name>
    <dbReference type="NCBI Taxonomy" id="8168"/>
    <lineage>
        <taxon>Eukaryota</taxon>
        <taxon>Metazoa</taxon>
        <taxon>Chordata</taxon>
        <taxon>Craniata</taxon>
        <taxon>Vertebrata</taxon>
        <taxon>Euteleostomi</taxon>
        <taxon>Actinopterygii</taxon>
        <taxon>Neopterygii</taxon>
        <taxon>Teleostei</taxon>
        <taxon>Neoteleostei</taxon>
        <taxon>Acanthomorphata</taxon>
        <taxon>Eupercaria</taxon>
        <taxon>Perciformes</taxon>
        <taxon>Percoidei</taxon>
        <taxon>Percidae</taxon>
        <taxon>Percinae</taxon>
        <taxon>Perca</taxon>
    </lineage>
</organism>
<keyword evidence="5" id="KW-1185">Reference proteome</keyword>
<comment type="caution">
    <text evidence="4">The sequence shown here is derived from an EMBL/GenBank/DDBJ whole genome shotgun (WGS) entry which is preliminary data.</text>
</comment>
<dbReference type="Pfam" id="PF23344">
    <property type="entry name" value="ZP-N"/>
    <property type="match status" value="1"/>
</dbReference>
<feature type="chain" id="PRO_5025347248" description="ZP domain-containing protein" evidence="2">
    <location>
        <begin position="21"/>
        <end position="868"/>
    </location>
</feature>
<feature type="region of interest" description="Disordered" evidence="1">
    <location>
        <begin position="276"/>
        <end position="578"/>
    </location>
</feature>
<feature type="domain" description="ZP" evidence="3">
    <location>
        <begin position="719"/>
        <end position="868"/>
    </location>
</feature>
<gene>
    <name evidence="4" type="ORF">PFLUV_G00036840</name>
</gene>
<protein>
    <recommendedName>
        <fullName evidence="3">ZP domain-containing protein</fullName>
    </recommendedName>
</protein>
<evidence type="ECO:0000256" key="1">
    <source>
        <dbReference type="SAM" id="MobiDB-lite"/>
    </source>
</evidence>
<evidence type="ECO:0000256" key="2">
    <source>
        <dbReference type="SAM" id="SignalP"/>
    </source>
</evidence>
<dbReference type="PANTHER" id="PTHR35383:SF1">
    <property type="entry name" value="MUCIN 12EA-RELATED"/>
    <property type="match status" value="1"/>
</dbReference>
<proteinExistence type="predicted"/>
<dbReference type="EMBL" id="VHII01000003">
    <property type="protein sequence ID" value="KAF1393275.1"/>
    <property type="molecule type" value="Genomic_DNA"/>
</dbReference>
<evidence type="ECO:0000313" key="5">
    <source>
        <dbReference type="Proteomes" id="UP000465112"/>
    </source>
</evidence>
<dbReference type="InterPro" id="IPR001507">
    <property type="entry name" value="ZP_dom"/>
</dbReference>
<evidence type="ECO:0000313" key="4">
    <source>
        <dbReference type="EMBL" id="KAF1393275.1"/>
    </source>
</evidence>
<dbReference type="PANTHER" id="PTHR35383">
    <property type="entry name" value="MUCIN 12EA-RELATED"/>
    <property type="match status" value="1"/>
</dbReference>